<gene>
    <name evidence="10" type="primary">cas1</name>
    <name evidence="11" type="ORF">SAMN02910343_00867</name>
</gene>
<feature type="binding site" evidence="10">
    <location>
        <position position="147"/>
    </location>
    <ligand>
        <name>Mn(2+)</name>
        <dbReference type="ChEBI" id="CHEBI:29035"/>
    </ligand>
</feature>
<evidence type="ECO:0000256" key="3">
    <source>
        <dbReference type="ARBA" id="ARBA00022759"/>
    </source>
</evidence>
<evidence type="ECO:0000256" key="8">
    <source>
        <dbReference type="ARBA" id="ARBA00023211"/>
    </source>
</evidence>
<comment type="cofactor">
    <cofactor evidence="10">
        <name>Mg(2+)</name>
        <dbReference type="ChEBI" id="CHEBI:18420"/>
    </cofactor>
    <cofactor evidence="10">
        <name>Mn(2+)</name>
        <dbReference type="ChEBI" id="CHEBI:29035"/>
    </cofactor>
</comment>
<keyword evidence="3 10" id="KW-0255">Endonuclease</keyword>
<dbReference type="GO" id="GO:0016787">
    <property type="term" value="F:hydrolase activity"/>
    <property type="evidence" value="ECO:0007669"/>
    <property type="project" value="UniProtKB-KW"/>
</dbReference>
<dbReference type="STRING" id="209880.SAMN02910343_00867"/>
<keyword evidence="4 10" id="KW-0378">Hydrolase</keyword>
<dbReference type="InterPro" id="IPR042211">
    <property type="entry name" value="CRISPR-assoc_Cas1_N"/>
</dbReference>
<comment type="function">
    <text evidence="10">CRISPR (clustered regularly interspaced short palindromic repeat), is an adaptive immune system that provides protection against mobile genetic elements (viruses, transposable elements and conjugative plasmids). CRISPR clusters contain spacers, sequences complementary to antecedent mobile elements, and target invading nucleic acids. CRISPR clusters are transcribed and processed into CRISPR RNA (crRNA). Acts as a dsDNA endonuclease. Involved in the integration of spacer DNA into the CRISPR cassette.</text>
</comment>
<dbReference type="RefSeq" id="WP_091364228.1">
    <property type="nucleotide sequence ID" value="NZ_FMXA01000009.1"/>
</dbReference>
<dbReference type="GeneID" id="87755895"/>
<evidence type="ECO:0000256" key="5">
    <source>
        <dbReference type="ARBA" id="ARBA00022842"/>
    </source>
</evidence>
<dbReference type="InterPro" id="IPR002729">
    <property type="entry name" value="CRISPR-assoc_Cas1"/>
</dbReference>
<keyword evidence="7 10" id="KW-0238">DNA-binding</keyword>
<evidence type="ECO:0000256" key="10">
    <source>
        <dbReference type="HAMAP-Rule" id="MF_01470"/>
    </source>
</evidence>
<comment type="similarity">
    <text evidence="10">Belongs to the CRISPR-associated endonuclease Cas1 family.</text>
</comment>
<keyword evidence="6 10" id="KW-0051">Antiviral defense</keyword>
<evidence type="ECO:0000313" key="11">
    <source>
        <dbReference type="EMBL" id="SDA49150.1"/>
    </source>
</evidence>
<dbReference type="NCBIfam" id="TIGR03639">
    <property type="entry name" value="cas1_NMENI"/>
    <property type="match status" value="1"/>
</dbReference>
<organism evidence="11 12">
    <name type="scientific">Allisonella histaminiformans</name>
    <dbReference type="NCBI Taxonomy" id="209880"/>
    <lineage>
        <taxon>Bacteria</taxon>
        <taxon>Bacillati</taxon>
        <taxon>Bacillota</taxon>
        <taxon>Negativicutes</taxon>
        <taxon>Veillonellales</taxon>
        <taxon>Veillonellaceae</taxon>
        <taxon>Allisonella</taxon>
    </lineage>
</organism>
<feature type="binding site" evidence="10">
    <location>
        <position position="218"/>
    </location>
    <ligand>
        <name>Mn(2+)</name>
        <dbReference type="ChEBI" id="CHEBI:29035"/>
    </ligand>
</feature>
<dbReference type="PANTHER" id="PTHR34353:SF2">
    <property type="entry name" value="CRISPR-ASSOCIATED ENDONUCLEASE CAS1 1"/>
    <property type="match status" value="1"/>
</dbReference>
<dbReference type="Pfam" id="PF01867">
    <property type="entry name" value="Cas_Cas1"/>
    <property type="match status" value="1"/>
</dbReference>
<evidence type="ECO:0000256" key="2">
    <source>
        <dbReference type="ARBA" id="ARBA00022723"/>
    </source>
</evidence>
<protein>
    <recommendedName>
        <fullName evidence="10">CRISPR-associated endonuclease Cas1</fullName>
        <ecNumber evidence="10">3.1.-.-</ecNumber>
    </recommendedName>
</protein>
<evidence type="ECO:0000256" key="1">
    <source>
        <dbReference type="ARBA" id="ARBA00022722"/>
    </source>
</evidence>
<evidence type="ECO:0000256" key="9">
    <source>
        <dbReference type="ARBA" id="ARBA00038592"/>
    </source>
</evidence>
<keyword evidence="2 10" id="KW-0479">Metal-binding</keyword>
<dbReference type="PANTHER" id="PTHR34353">
    <property type="entry name" value="CRISPR-ASSOCIATED ENDONUCLEASE CAS1 1"/>
    <property type="match status" value="1"/>
</dbReference>
<dbReference type="InterPro" id="IPR042206">
    <property type="entry name" value="CRISPR-assoc_Cas1_C"/>
</dbReference>
<dbReference type="EC" id="3.1.-.-" evidence="10"/>
<dbReference type="GO" id="GO:0046872">
    <property type="term" value="F:metal ion binding"/>
    <property type="evidence" value="ECO:0007669"/>
    <property type="project" value="UniProtKB-UniRule"/>
</dbReference>
<dbReference type="OrthoDB" id="9803119at2"/>
<dbReference type="GO" id="GO:0051607">
    <property type="term" value="P:defense response to virus"/>
    <property type="evidence" value="ECO:0007669"/>
    <property type="project" value="UniProtKB-UniRule"/>
</dbReference>
<dbReference type="Proteomes" id="UP000199689">
    <property type="component" value="Unassembled WGS sequence"/>
</dbReference>
<evidence type="ECO:0000256" key="6">
    <source>
        <dbReference type="ARBA" id="ARBA00023118"/>
    </source>
</evidence>
<keyword evidence="8 10" id="KW-0464">Manganese</keyword>
<dbReference type="EMBL" id="FMXA01000009">
    <property type="protein sequence ID" value="SDA49150.1"/>
    <property type="molecule type" value="Genomic_DNA"/>
</dbReference>
<dbReference type="GO" id="GO:0003677">
    <property type="term" value="F:DNA binding"/>
    <property type="evidence" value="ECO:0007669"/>
    <property type="project" value="UniProtKB-KW"/>
</dbReference>
<dbReference type="InterPro" id="IPR019855">
    <property type="entry name" value="CRISPR-assoc_Cas1_NMENI"/>
</dbReference>
<feature type="binding site" evidence="10">
    <location>
        <position position="203"/>
    </location>
    <ligand>
        <name>Mn(2+)</name>
        <dbReference type="ChEBI" id="CHEBI:29035"/>
    </ligand>
</feature>
<dbReference type="GO" id="GO:0004520">
    <property type="term" value="F:DNA endonuclease activity"/>
    <property type="evidence" value="ECO:0007669"/>
    <property type="project" value="InterPro"/>
</dbReference>
<comment type="subunit">
    <text evidence="9 10">Homodimer, forms a heterotetramer with a Cas2 homodimer.</text>
</comment>
<reference evidence="11 12" key="1">
    <citation type="submission" date="2016-10" db="EMBL/GenBank/DDBJ databases">
        <authorList>
            <person name="de Groot N.N."/>
        </authorList>
    </citation>
    <scope>NUCLEOTIDE SEQUENCE [LARGE SCALE GENOMIC DNA]</scope>
    <source>
        <strain evidence="11 12">DSM 15230</strain>
    </source>
</reference>
<evidence type="ECO:0000256" key="7">
    <source>
        <dbReference type="ARBA" id="ARBA00023125"/>
    </source>
</evidence>
<dbReference type="HAMAP" id="MF_01470">
    <property type="entry name" value="Cas1"/>
    <property type="match status" value="1"/>
</dbReference>
<evidence type="ECO:0000256" key="4">
    <source>
        <dbReference type="ARBA" id="ARBA00022801"/>
    </source>
</evidence>
<keyword evidence="1 10" id="KW-0540">Nuclease</keyword>
<proteinExistence type="inferred from homology"/>
<accession>A0A1G5VTC4</accession>
<dbReference type="InterPro" id="IPR050646">
    <property type="entry name" value="Cas1"/>
</dbReference>
<dbReference type="GO" id="GO:0043571">
    <property type="term" value="P:maintenance of CRISPR repeat elements"/>
    <property type="evidence" value="ECO:0007669"/>
    <property type="project" value="UniProtKB-UniRule"/>
</dbReference>
<dbReference type="Gene3D" id="1.20.120.920">
    <property type="entry name" value="CRISPR-associated endonuclease Cas1, C-terminal domain"/>
    <property type="match status" value="1"/>
</dbReference>
<dbReference type="NCBIfam" id="TIGR00287">
    <property type="entry name" value="cas1"/>
    <property type="match status" value="1"/>
</dbReference>
<dbReference type="Gene3D" id="3.100.10.20">
    <property type="entry name" value="CRISPR-associated endonuclease Cas1, N-terminal domain"/>
    <property type="match status" value="1"/>
</dbReference>
<evidence type="ECO:0000313" key="12">
    <source>
        <dbReference type="Proteomes" id="UP000199689"/>
    </source>
</evidence>
<dbReference type="AlphaFoldDB" id="A0A1G5VTC4"/>
<sequence>MGWRIIVVTKRAKISYSLGYMVIRGMETHKVFMDEIETVMVDSTAVSLTAAWLHECMKRKIKVIFCDEKRNPEGELLSYAGTVDASCCLRTQIHWNLADKRSVWQSIVMDKIHKQADVLGNHGKQRESELLKTYETQVEPGDDTNREGFAAKVYFGALWGNTFSRNNEGAVNGAMNYGYAILLSACNREIVSTGYSTKLGIFHDNTYNPFNLGCDLMEPFRPLVDEVVMELKPKMVGKEEKERLINILNDKVYIAQKERTVMQAIGIYCRSVIHAVNEGKPELIKRYEVIHGK</sequence>
<keyword evidence="5 10" id="KW-0460">Magnesium</keyword>
<keyword evidence="12" id="KW-1185">Reference proteome</keyword>
<name>A0A1G5VTC4_9FIRM</name>